<comment type="caution">
    <text evidence="1">The sequence shown here is derived from an EMBL/GenBank/DDBJ whole genome shotgun (WGS) entry which is preliminary data.</text>
</comment>
<evidence type="ECO:0000313" key="2">
    <source>
        <dbReference type="Proteomes" id="UP000527355"/>
    </source>
</evidence>
<gene>
    <name evidence="1" type="ORF">mMyoMyo1_010862</name>
</gene>
<keyword evidence="2" id="KW-1185">Reference proteome</keyword>
<dbReference type="Proteomes" id="UP000527355">
    <property type="component" value="Unassembled WGS sequence"/>
</dbReference>
<accession>A0A7J7R9H8</accession>
<protein>
    <submittedName>
        <fullName evidence="1">Uncharacterized protein</fullName>
    </submittedName>
</protein>
<evidence type="ECO:0000313" key="1">
    <source>
        <dbReference type="EMBL" id="KAF6272667.1"/>
    </source>
</evidence>
<name>A0A7J7R9H8_MYOMY</name>
<dbReference type="AlphaFoldDB" id="A0A7J7R9H8"/>
<dbReference type="EMBL" id="JABWUV010000034">
    <property type="protein sequence ID" value="KAF6272667.1"/>
    <property type="molecule type" value="Genomic_DNA"/>
</dbReference>
<reference evidence="1 2" key="1">
    <citation type="journal article" date="2020" name="Nature">
        <title>Six reference-quality genomes reveal evolution of bat adaptations.</title>
        <authorList>
            <person name="Jebb D."/>
            <person name="Huang Z."/>
            <person name="Pippel M."/>
            <person name="Hughes G.M."/>
            <person name="Lavrichenko K."/>
            <person name="Devanna P."/>
            <person name="Winkler S."/>
            <person name="Jermiin L.S."/>
            <person name="Skirmuntt E.C."/>
            <person name="Katzourakis A."/>
            <person name="Burkitt-Gray L."/>
            <person name="Ray D.A."/>
            <person name="Sullivan K.A.M."/>
            <person name="Roscito J.G."/>
            <person name="Kirilenko B.M."/>
            <person name="Davalos L.M."/>
            <person name="Corthals A.P."/>
            <person name="Power M.L."/>
            <person name="Jones G."/>
            <person name="Ransome R.D."/>
            <person name="Dechmann D.K.N."/>
            <person name="Locatelli A.G."/>
            <person name="Puechmaille S.J."/>
            <person name="Fedrigo O."/>
            <person name="Jarvis E.D."/>
            <person name="Hiller M."/>
            <person name="Vernes S.C."/>
            <person name="Myers E.W."/>
            <person name="Teeling E.C."/>
        </authorList>
    </citation>
    <scope>NUCLEOTIDE SEQUENCE [LARGE SCALE GENOMIC DNA]</scope>
    <source>
        <strain evidence="1">MMyoMyo1</strain>
        <tissue evidence="1">Flight muscle</tissue>
    </source>
</reference>
<proteinExistence type="predicted"/>
<sequence length="160" mass="17091">MGSNSRRSLDWETGSSTARMRFADHQGAARNMTGIGDVRLSRCLPRGGVTGAEGRRCGEKAGCPLSSLSLLPATLPRNARARAGEAPALRCGPAHPRGLFQVSRPQLPGPQGWSGSPWGESVLPTQLLCGTAGWPRARRCAPARRIWPRSPHLHVGTRAL</sequence>
<organism evidence="1 2">
    <name type="scientific">Myotis myotis</name>
    <name type="common">Greater mouse-eared bat</name>
    <name type="synonym">Vespertilio myotis</name>
    <dbReference type="NCBI Taxonomy" id="51298"/>
    <lineage>
        <taxon>Eukaryota</taxon>
        <taxon>Metazoa</taxon>
        <taxon>Chordata</taxon>
        <taxon>Craniata</taxon>
        <taxon>Vertebrata</taxon>
        <taxon>Euteleostomi</taxon>
        <taxon>Mammalia</taxon>
        <taxon>Eutheria</taxon>
        <taxon>Laurasiatheria</taxon>
        <taxon>Chiroptera</taxon>
        <taxon>Yangochiroptera</taxon>
        <taxon>Vespertilionidae</taxon>
        <taxon>Myotis</taxon>
    </lineage>
</organism>